<evidence type="ECO:0000256" key="1">
    <source>
        <dbReference type="SAM" id="Phobius"/>
    </source>
</evidence>
<feature type="transmembrane region" description="Helical" evidence="1">
    <location>
        <begin position="439"/>
        <end position="461"/>
    </location>
</feature>
<keyword evidence="1" id="KW-0472">Membrane</keyword>
<organism evidence="2 3">
    <name type="scientific">Diversispora epigaea</name>
    <dbReference type="NCBI Taxonomy" id="1348612"/>
    <lineage>
        <taxon>Eukaryota</taxon>
        <taxon>Fungi</taxon>
        <taxon>Fungi incertae sedis</taxon>
        <taxon>Mucoromycota</taxon>
        <taxon>Glomeromycotina</taxon>
        <taxon>Glomeromycetes</taxon>
        <taxon>Diversisporales</taxon>
        <taxon>Diversisporaceae</taxon>
        <taxon>Diversispora</taxon>
    </lineage>
</organism>
<name>A0A397GHI2_9GLOM</name>
<proteinExistence type="predicted"/>
<gene>
    <name evidence="2" type="ORF">Glove_499g59</name>
</gene>
<dbReference type="OrthoDB" id="2396651at2759"/>
<keyword evidence="1" id="KW-1133">Transmembrane helix</keyword>
<evidence type="ECO:0000313" key="3">
    <source>
        <dbReference type="Proteomes" id="UP000266861"/>
    </source>
</evidence>
<dbReference type="EMBL" id="PQFF01000432">
    <property type="protein sequence ID" value="RHZ50411.1"/>
    <property type="molecule type" value="Genomic_DNA"/>
</dbReference>
<dbReference type="AlphaFoldDB" id="A0A397GHI2"/>
<reference evidence="2 3" key="1">
    <citation type="submission" date="2018-08" db="EMBL/GenBank/DDBJ databases">
        <title>Genome and evolution of the arbuscular mycorrhizal fungus Diversispora epigaea (formerly Glomus versiforme) and its bacterial endosymbionts.</title>
        <authorList>
            <person name="Sun X."/>
            <person name="Fei Z."/>
            <person name="Harrison M."/>
        </authorList>
    </citation>
    <scope>NUCLEOTIDE SEQUENCE [LARGE SCALE GENOMIC DNA]</scope>
    <source>
        <strain evidence="2 3">IT104</strain>
    </source>
</reference>
<evidence type="ECO:0000313" key="2">
    <source>
        <dbReference type="EMBL" id="RHZ50411.1"/>
    </source>
</evidence>
<feature type="transmembrane region" description="Helical" evidence="1">
    <location>
        <begin position="12"/>
        <end position="34"/>
    </location>
</feature>
<dbReference type="Proteomes" id="UP000266861">
    <property type="component" value="Unassembled WGS sequence"/>
</dbReference>
<keyword evidence="3" id="KW-1185">Reference proteome</keyword>
<protein>
    <submittedName>
        <fullName evidence="2">Uncharacterized protein</fullName>
    </submittedName>
</protein>
<feature type="transmembrane region" description="Helical" evidence="1">
    <location>
        <begin position="54"/>
        <end position="77"/>
    </location>
</feature>
<comment type="caution">
    <text evidence="2">The sequence shown here is derived from an EMBL/GenBank/DDBJ whole genome shotgun (WGS) entry which is preliminary data.</text>
</comment>
<dbReference type="STRING" id="1348612.A0A397GHI2"/>
<accession>A0A397GHI2</accession>
<sequence>MQKPGVIVQGIIFGWVAFFLIVALTILAGIWSQITGFNVAWNLRIGLFLTAVTVTTRFISTATAFMIPAILAGMLAFDQKPTLNGSAKKLCQLMEASMSRGLVSTGKACFYSGQTQKLSIAIASVLVLQYVLSATDLYLHVAATGRSQQLPGERISSTRALKIATNCSEKFLYYDTCGQWIGLASTAAGVSDPVKTLEVYRNVSKTLQVWRADGGLYLLQSPPSEKAYSYSGNGIYLKPSCESISKICNLRSVTAHVLQYQCPESFWFANGTVGIQDELFTVNLTSPTYDSVRNKTTTKNPIDLIVSAKYSLGSINHDSGFATTDGGDLGILMHCQIFASTIEYVVTLGSLKVNPSRNLTNAQLLAIASATRLMTQRATSDVMDIAFKGNSTLYVSEFAQQFAQVTIASFVGAVQENGDGYNYVLEVTQDETIVPLSAVLLYIVVITLPLLIFSSVGLCSLRNCSADVRINWILSEFLCAPQRLFYQAFIEKHQDWGEGAFPDS</sequence>
<keyword evidence="1" id="KW-0812">Transmembrane</keyword>